<evidence type="ECO:0000256" key="1">
    <source>
        <dbReference type="ARBA" id="ARBA00004571"/>
    </source>
</evidence>
<keyword evidence="6" id="KW-0408">Iron</keyword>
<feature type="signal peptide" evidence="13">
    <location>
        <begin position="1"/>
        <end position="21"/>
    </location>
</feature>
<dbReference type="RefSeq" id="WP_142903917.1">
    <property type="nucleotide sequence ID" value="NZ_ML660091.1"/>
</dbReference>
<evidence type="ECO:0000256" key="10">
    <source>
        <dbReference type="ARBA" id="ARBA00023237"/>
    </source>
</evidence>
<comment type="caution">
    <text evidence="16">The sequence shown here is derived from an EMBL/GenBank/DDBJ whole genome shotgun (WGS) entry which is preliminary data.</text>
</comment>
<evidence type="ECO:0000256" key="4">
    <source>
        <dbReference type="ARBA" id="ARBA00022496"/>
    </source>
</evidence>
<feature type="domain" description="TonB-dependent receptor plug" evidence="15">
    <location>
        <begin position="54"/>
        <end position="159"/>
    </location>
</feature>
<proteinExistence type="inferred from homology"/>
<keyword evidence="10 11" id="KW-0998">Cell outer membrane</keyword>
<keyword evidence="5 11" id="KW-0812">Transmembrane</keyword>
<dbReference type="InterPro" id="IPR000531">
    <property type="entry name" value="Beta-barrel_TonB"/>
</dbReference>
<evidence type="ECO:0000313" key="16">
    <source>
        <dbReference type="EMBL" id="TQV81256.1"/>
    </source>
</evidence>
<evidence type="ECO:0000256" key="2">
    <source>
        <dbReference type="ARBA" id="ARBA00022448"/>
    </source>
</evidence>
<keyword evidence="17" id="KW-1185">Reference proteome</keyword>
<evidence type="ECO:0000256" key="3">
    <source>
        <dbReference type="ARBA" id="ARBA00022452"/>
    </source>
</evidence>
<evidence type="ECO:0000256" key="7">
    <source>
        <dbReference type="ARBA" id="ARBA00023065"/>
    </source>
</evidence>
<evidence type="ECO:0000256" key="6">
    <source>
        <dbReference type="ARBA" id="ARBA00023004"/>
    </source>
</evidence>
<dbReference type="PANTHER" id="PTHR32552:SF81">
    <property type="entry name" value="TONB-DEPENDENT OUTER MEMBRANE RECEPTOR"/>
    <property type="match status" value="1"/>
</dbReference>
<dbReference type="PANTHER" id="PTHR32552">
    <property type="entry name" value="FERRICHROME IRON RECEPTOR-RELATED"/>
    <property type="match status" value="1"/>
</dbReference>
<dbReference type="InterPro" id="IPR012910">
    <property type="entry name" value="Plug_dom"/>
</dbReference>
<dbReference type="Pfam" id="PF07715">
    <property type="entry name" value="Plug"/>
    <property type="match status" value="1"/>
</dbReference>
<dbReference type="OrthoDB" id="7051185at2"/>
<protein>
    <submittedName>
        <fullName evidence="16">TonB-dependent receptor</fullName>
    </submittedName>
</protein>
<evidence type="ECO:0000313" key="17">
    <source>
        <dbReference type="Proteomes" id="UP000319732"/>
    </source>
</evidence>
<dbReference type="GO" id="GO:0006826">
    <property type="term" value="P:iron ion transport"/>
    <property type="evidence" value="ECO:0007669"/>
    <property type="project" value="UniProtKB-KW"/>
</dbReference>
<sequence>MNISRKRVSVAVGAVIGIQLAAGIGAPALAQGDEQAENLLEEIVVTSRKRSESLQEVPLAISAFSAADIQANGMMDIRDIANATPGLTYGAEFGRAAERPTIRGMSNTATAIEQPVAVFIDGVYQTTSVLATSLSDLERVEVVKGPQSALYGRSTFGGAINYVRRRPDNEMDARLSVSAGEDNYEAYLGGVSGAIIADTLYFRAGFDVNSVDGQYRDPDSSYLFGSEETDSFTLGIVYAATEDLEFILNYGNESVDDSLFAGRNISSPANACELGGTVTWWCGELPANDAGPVSADTDLLGGKAGTARDTERWDLTVNYLLPNAMEMTAIVARTDIQQRLGNDQTYSSTEVDGMPDVGGVFVPGGPNPGFYIRGAEDWNSLSWGDTEFNSAELRLASAAEQRLRWMLGLYYYDEKELDASAGGAGPSFSLERPAYDPASNRKGEAVFAWTEYDIDDRMTLSAEVRVLTEEYSTVLVAPLNGSENIDEDWDETTARVSVSYSLIEEVTLYGSVATGFKAGGVNNSATVIAQAPELVAYDPDTVTTYELGVKSDLLDNRLRVNAAVYYNDWEEQQLSTAVISNQGNVVSAITNVGNTDIYGLDLDITWLPIEGLELSLAYAYVDAEIQEGIDARRHFSAYGDSDIAGFEPPFVADHQYTLTAAYRRALLNTGFDFYANTNYSYTDDGRYLQIQNTMDLGEAKILNARIGLSNEHWDIAFWGRNLTDNDNAISGIRYVDTNVLSQTFATVRQPVALFGKKRQVGATVTYHF</sequence>
<evidence type="ECO:0000256" key="13">
    <source>
        <dbReference type="SAM" id="SignalP"/>
    </source>
</evidence>
<accession>A0A545TVL0</accession>
<dbReference type="SUPFAM" id="SSF56935">
    <property type="entry name" value="Porins"/>
    <property type="match status" value="1"/>
</dbReference>
<gene>
    <name evidence="16" type="ORF">FKG94_09150</name>
</gene>
<comment type="similarity">
    <text evidence="11 12">Belongs to the TonB-dependent receptor family.</text>
</comment>
<evidence type="ECO:0000256" key="8">
    <source>
        <dbReference type="ARBA" id="ARBA00023077"/>
    </source>
</evidence>
<dbReference type="AlphaFoldDB" id="A0A545TVL0"/>
<keyword evidence="16" id="KW-0675">Receptor</keyword>
<keyword evidence="3 11" id="KW-1134">Transmembrane beta strand</keyword>
<evidence type="ECO:0000256" key="12">
    <source>
        <dbReference type="RuleBase" id="RU003357"/>
    </source>
</evidence>
<keyword evidence="9 11" id="KW-0472">Membrane</keyword>
<feature type="domain" description="TonB-dependent receptor-like beta-barrel" evidence="14">
    <location>
        <begin position="305"/>
        <end position="722"/>
    </location>
</feature>
<evidence type="ECO:0000256" key="11">
    <source>
        <dbReference type="PROSITE-ProRule" id="PRU01360"/>
    </source>
</evidence>
<name>A0A545TVL0_9GAMM</name>
<evidence type="ECO:0000256" key="9">
    <source>
        <dbReference type="ARBA" id="ARBA00023136"/>
    </source>
</evidence>
<dbReference type="InterPro" id="IPR036942">
    <property type="entry name" value="Beta-barrel_TonB_sf"/>
</dbReference>
<dbReference type="Pfam" id="PF00593">
    <property type="entry name" value="TonB_dep_Rec_b-barrel"/>
    <property type="match status" value="1"/>
</dbReference>
<keyword evidence="13" id="KW-0732">Signal</keyword>
<organism evidence="16 17">
    <name type="scientific">Exilibacterium tricleocarpae</name>
    <dbReference type="NCBI Taxonomy" id="2591008"/>
    <lineage>
        <taxon>Bacteria</taxon>
        <taxon>Pseudomonadati</taxon>
        <taxon>Pseudomonadota</taxon>
        <taxon>Gammaproteobacteria</taxon>
        <taxon>Cellvibrionales</taxon>
        <taxon>Cellvibrionaceae</taxon>
        <taxon>Exilibacterium</taxon>
    </lineage>
</organism>
<dbReference type="GO" id="GO:0009279">
    <property type="term" value="C:cell outer membrane"/>
    <property type="evidence" value="ECO:0007669"/>
    <property type="project" value="UniProtKB-SubCell"/>
</dbReference>
<keyword evidence="8 12" id="KW-0798">TonB box</keyword>
<keyword evidence="2 11" id="KW-0813">Transport</keyword>
<dbReference type="InterPro" id="IPR039426">
    <property type="entry name" value="TonB-dep_rcpt-like"/>
</dbReference>
<evidence type="ECO:0000259" key="15">
    <source>
        <dbReference type="Pfam" id="PF07715"/>
    </source>
</evidence>
<dbReference type="Gene3D" id="2.40.170.20">
    <property type="entry name" value="TonB-dependent receptor, beta-barrel domain"/>
    <property type="match status" value="1"/>
</dbReference>
<dbReference type="EMBL" id="VHSG01000008">
    <property type="protein sequence ID" value="TQV81256.1"/>
    <property type="molecule type" value="Genomic_DNA"/>
</dbReference>
<dbReference type="PROSITE" id="PS52016">
    <property type="entry name" value="TONB_DEPENDENT_REC_3"/>
    <property type="match status" value="1"/>
</dbReference>
<evidence type="ECO:0000259" key="14">
    <source>
        <dbReference type="Pfam" id="PF00593"/>
    </source>
</evidence>
<dbReference type="Proteomes" id="UP000319732">
    <property type="component" value="Unassembled WGS sequence"/>
</dbReference>
<evidence type="ECO:0000256" key="5">
    <source>
        <dbReference type="ARBA" id="ARBA00022692"/>
    </source>
</evidence>
<comment type="subcellular location">
    <subcellularLocation>
        <location evidence="1 11">Cell outer membrane</location>
        <topology evidence="1 11">Multi-pass membrane protein</topology>
    </subcellularLocation>
</comment>
<feature type="chain" id="PRO_5022101986" evidence="13">
    <location>
        <begin position="22"/>
        <end position="768"/>
    </location>
</feature>
<keyword evidence="7" id="KW-0406">Ion transport</keyword>
<reference evidence="16 17" key="1">
    <citation type="submission" date="2019-06" db="EMBL/GenBank/DDBJ databases">
        <title>Whole genome sequence for Cellvibrionaceae sp. R142.</title>
        <authorList>
            <person name="Wang G."/>
        </authorList>
    </citation>
    <scope>NUCLEOTIDE SEQUENCE [LARGE SCALE GENOMIC DNA]</scope>
    <source>
        <strain evidence="16 17">R142</strain>
    </source>
</reference>
<keyword evidence="4" id="KW-0410">Iron transport</keyword>